<sequence length="58" mass="6500">MTDRLDIVVFGATGFSGKYTLPYVHKFSKLGKRNLTWAVAGRSKNKLRDILNCAAKKI</sequence>
<dbReference type="GO" id="GO:0005739">
    <property type="term" value="C:mitochondrion"/>
    <property type="evidence" value="ECO:0007669"/>
    <property type="project" value="TreeGrafter"/>
</dbReference>
<dbReference type="OrthoDB" id="6758286at2759"/>
<evidence type="ECO:0008006" key="3">
    <source>
        <dbReference type="Google" id="ProtNLM"/>
    </source>
</evidence>
<dbReference type="GO" id="GO:0009247">
    <property type="term" value="P:glycolipid biosynthetic process"/>
    <property type="evidence" value="ECO:0007669"/>
    <property type="project" value="TreeGrafter"/>
</dbReference>
<dbReference type="Gene3D" id="3.40.50.720">
    <property type="entry name" value="NAD(P)-binding Rossmann-like Domain"/>
    <property type="match status" value="1"/>
</dbReference>
<keyword evidence="2" id="KW-1185">Reference proteome</keyword>
<dbReference type="Proteomes" id="UP000801492">
    <property type="component" value="Unassembled WGS sequence"/>
</dbReference>
<feature type="non-terminal residue" evidence="1">
    <location>
        <position position="58"/>
    </location>
</feature>
<organism evidence="1 2">
    <name type="scientific">Ignelater luminosus</name>
    <name type="common">Cucubano</name>
    <name type="synonym">Pyrophorus luminosus</name>
    <dbReference type="NCBI Taxonomy" id="2038154"/>
    <lineage>
        <taxon>Eukaryota</taxon>
        <taxon>Metazoa</taxon>
        <taxon>Ecdysozoa</taxon>
        <taxon>Arthropoda</taxon>
        <taxon>Hexapoda</taxon>
        <taxon>Insecta</taxon>
        <taxon>Pterygota</taxon>
        <taxon>Neoptera</taxon>
        <taxon>Endopterygota</taxon>
        <taxon>Coleoptera</taxon>
        <taxon>Polyphaga</taxon>
        <taxon>Elateriformia</taxon>
        <taxon>Elateroidea</taxon>
        <taxon>Elateridae</taxon>
        <taxon>Agrypninae</taxon>
        <taxon>Pyrophorini</taxon>
        <taxon>Ignelater</taxon>
    </lineage>
</organism>
<accession>A0A8K0CGC1</accession>
<dbReference type="EMBL" id="VTPC01086375">
    <property type="protein sequence ID" value="KAF2886808.1"/>
    <property type="molecule type" value="Genomic_DNA"/>
</dbReference>
<protein>
    <recommendedName>
        <fullName evidence="3">Saccharopine dehydrogenase NADP binding domain-containing protein</fullName>
    </recommendedName>
</protein>
<name>A0A8K0CGC1_IGNLU</name>
<dbReference type="GO" id="GO:0005811">
    <property type="term" value="C:lipid droplet"/>
    <property type="evidence" value="ECO:0007669"/>
    <property type="project" value="TreeGrafter"/>
</dbReference>
<dbReference type="InterPro" id="IPR051276">
    <property type="entry name" value="Saccharopine_DH-like_oxidrdct"/>
</dbReference>
<gene>
    <name evidence="1" type="ORF">ILUMI_19365</name>
</gene>
<dbReference type="PANTHER" id="PTHR12286:SF5">
    <property type="entry name" value="SACCHAROPINE DEHYDROGENASE-LIKE OXIDOREDUCTASE"/>
    <property type="match status" value="1"/>
</dbReference>
<dbReference type="GO" id="GO:0005886">
    <property type="term" value="C:plasma membrane"/>
    <property type="evidence" value="ECO:0007669"/>
    <property type="project" value="TreeGrafter"/>
</dbReference>
<evidence type="ECO:0000313" key="1">
    <source>
        <dbReference type="EMBL" id="KAF2886808.1"/>
    </source>
</evidence>
<dbReference type="PANTHER" id="PTHR12286">
    <property type="entry name" value="SACCHAROPINE DEHYDROGENASE-LIKE OXIDOREDUCTASE"/>
    <property type="match status" value="1"/>
</dbReference>
<reference evidence="1" key="1">
    <citation type="submission" date="2019-08" db="EMBL/GenBank/DDBJ databases">
        <title>The genome of the North American firefly Photinus pyralis.</title>
        <authorList>
            <consortium name="Photinus pyralis genome working group"/>
            <person name="Fallon T.R."/>
            <person name="Sander Lower S.E."/>
            <person name="Weng J.-K."/>
        </authorList>
    </citation>
    <scope>NUCLEOTIDE SEQUENCE</scope>
    <source>
        <strain evidence="1">TRF0915ILg1</strain>
        <tissue evidence="1">Whole body</tissue>
    </source>
</reference>
<evidence type="ECO:0000313" key="2">
    <source>
        <dbReference type="Proteomes" id="UP000801492"/>
    </source>
</evidence>
<proteinExistence type="predicted"/>
<dbReference type="AlphaFoldDB" id="A0A8K0CGC1"/>
<comment type="caution">
    <text evidence="1">The sequence shown here is derived from an EMBL/GenBank/DDBJ whole genome shotgun (WGS) entry which is preliminary data.</text>
</comment>